<feature type="compositionally biased region" description="Low complexity" evidence="1">
    <location>
        <begin position="21"/>
        <end position="33"/>
    </location>
</feature>
<sequence length="177" mass="19243">MSPHYSPRFQSDRKKKESGASSSSTKQLPSSTTNQAGASTSNSRLELACGESSLADSRAWTSTSRTNSMLMYSNLLSINSDQNLQPQDQNVQQYAAQVISGISSLGINISPYLQKAIENQHGSGYIYSTVVEIIKLPGWSQHWNCTAPQQAQWSLTCADKDEHLHGDLAGIGAQFDS</sequence>
<organism evidence="2 3">
    <name type="scientific">Phialocephala subalpina</name>
    <dbReference type="NCBI Taxonomy" id="576137"/>
    <lineage>
        <taxon>Eukaryota</taxon>
        <taxon>Fungi</taxon>
        <taxon>Dikarya</taxon>
        <taxon>Ascomycota</taxon>
        <taxon>Pezizomycotina</taxon>
        <taxon>Leotiomycetes</taxon>
        <taxon>Helotiales</taxon>
        <taxon>Mollisiaceae</taxon>
        <taxon>Phialocephala</taxon>
        <taxon>Phialocephala fortinii species complex</taxon>
    </lineage>
</organism>
<gene>
    <name evidence="2" type="ORF">PAC_16267</name>
</gene>
<protein>
    <submittedName>
        <fullName evidence="2">Uncharacterized protein</fullName>
    </submittedName>
</protein>
<proteinExistence type="predicted"/>
<dbReference type="Proteomes" id="UP000184330">
    <property type="component" value="Unassembled WGS sequence"/>
</dbReference>
<accession>A0A1L7XN59</accession>
<dbReference type="AlphaFoldDB" id="A0A1L7XN59"/>
<name>A0A1L7XN59_9HELO</name>
<evidence type="ECO:0000313" key="2">
    <source>
        <dbReference type="EMBL" id="CZR66366.1"/>
    </source>
</evidence>
<dbReference type="EMBL" id="FJOG01000036">
    <property type="protein sequence ID" value="CZR66366.1"/>
    <property type="molecule type" value="Genomic_DNA"/>
</dbReference>
<evidence type="ECO:0000313" key="3">
    <source>
        <dbReference type="Proteomes" id="UP000184330"/>
    </source>
</evidence>
<keyword evidence="3" id="KW-1185">Reference proteome</keyword>
<reference evidence="2 3" key="1">
    <citation type="submission" date="2016-03" db="EMBL/GenBank/DDBJ databases">
        <authorList>
            <person name="Ploux O."/>
        </authorList>
    </citation>
    <scope>NUCLEOTIDE SEQUENCE [LARGE SCALE GENOMIC DNA]</scope>
    <source>
        <strain evidence="2 3">UAMH 11012</strain>
    </source>
</reference>
<dbReference type="OrthoDB" id="10486465at2759"/>
<feature type="compositionally biased region" description="Polar residues" evidence="1">
    <location>
        <begin position="34"/>
        <end position="43"/>
    </location>
</feature>
<evidence type="ECO:0000256" key="1">
    <source>
        <dbReference type="SAM" id="MobiDB-lite"/>
    </source>
</evidence>
<feature type="region of interest" description="Disordered" evidence="1">
    <location>
        <begin position="1"/>
        <end position="43"/>
    </location>
</feature>